<feature type="region of interest" description="Disordered" evidence="1">
    <location>
        <begin position="186"/>
        <end position="209"/>
    </location>
</feature>
<proteinExistence type="predicted"/>
<name>A0A5J4S338_9EUKA</name>
<sequence length="287" mass="32724">RLDEYWILEPAFHLAPDRAGVAVAAEMRARANSRQALLQAKTKSKVEGKKSNWQKLKGLDFKSISSLLNPQSSSNLQANKTELSFPSFGTLLKAFGEVSGLLHWEDSFLIRHYASGLYLTVASNDGMENLMSFKRIRLRSLPDVKLQDYVKTQKKNAEKQTDTIKSVSPQNIATTNIKQGNFLAQKQPQGPLVNPTNIQEKDIPKPKSKTQSSLSFINLLQNTFSKEFTRRRYQELDSKSSKPNISFQELNENYRISLEKSRIVHVEFESYLWKLTPLSKTIPLSRF</sequence>
<reference evidence="2 3" key="1">
    <citation type="submission" date="2019-03" db="EMBL/GenBank/DDBJ databases">
        <title>Single cell metagenomics reveals metabolic interactions within the superorganism composed of flagellate Streblomastix strix and complex community of Bacteroidetes bacteria on its surface.</title>
        <authorList>
            <person name="Treitli S.C."/>
            <person name="Kolisko M."/>
            <person name="Husnik F."/>
            <person name="Keeling P."/>
            <person name="Hampl V."/>
        </authorList>
    </citation>
    <scope>NUCLEOTIDE SEQUENCE [LARGE SCALE GENOMIC DNA]</scope>
    <source>
        <strain evidence="2">ST1C</strain>
    </source>
</reference>
<dbReference type="AlphaFoldDB" id="A0A5J4S338"/>
<dbReference type="EMBL" id="SNRW01040925">
    <property type="protein sequence ID" value="KAA6340529.1"/>
    <property type="molecule type" value="Genomic_DNA"/>
</dbReference>
<feature type="non-terminal residue" evidence="2">
    <location>
        <position position="1"/>
    </location>
</feature>
<organism evidence="2 3">
    <name type="scientific">Streblomastix strix</name>
    <dbReference type="NCBI Taxonomy" id="222440"/>
    <lineage>
        <taxon>Eukaryota</taxon>
        <taxon>Metamonada</taxon>
        <taxon>Preaxostyla</taxon>
        <taxon>Oxymonadida</taxon>
        <taxon>Streblomastigidae</taxon>
        <taxon>Streblomastix</taxon>
    </lineage>
</organism>
<evidence type="ECO:0000313" key="3">
    <source>
        <dbReference type="Proteomes" id="UP000324800"/>
    </source>
</evidence>
<dbReference type="Proteomes" id="UP000324800">
    <property type="component" value="Unassembled WGS sequence"/>
</dbReference>
<feature type="compositionally biased region" description="Polar residues" evidence="1">
    <location>
        <begin position="186"/>
        <end position="198"/>
    </location>
</feature>
<gene>
    <name evidence="2" type="ORF">EZS28_052528</name>
</gene>
<accession>A0A5J4S338</accession>
<evidence type="ECO:0000256" key="1">
    <source>
        <dbReference type="SAM" id="MobiDB-lite"/>
    </source>
</evidence>
<comment type="caution">
    <text evidence="2">The sequence shown here is derived from an EMBL/GenBank/DDBJ whole genome shotgun (WGS) entry which is preliminary data.</text>
</comment>
<feature type="non-terminal residue" evidence="2">
    <location>
        <position position="287"/>
    </location>
</feature>
<protein>
    <submittedName>
        <fullName evidence="2">Uncharacterized protein</fullName>
    </submittedName>
</protein>
<evidence type="ECO:0000313" key="2">
    <source>
        <dbReference type="EMBL" id="KAA6340529.1"/>
    </source>
</evidence>